<gene>
    <name evidence="4" type="ORF">D0817_26075</name>
</gene>
<sequence length="53" mass="6286">RYMRPLLERIVRGELDPACVITHHLDLDDAPHGYEIFKNKQEQCVKVVMHPHH</sequence>
<name>A0A433ZZF1_9FLAO</name>
<protein>
    <submittedName>
        <fullName evidence="4">Glutathione-dependent formaldehyde dehydrogenase</fullName>
    </submittedName>
</protein>
<comment type="cofactor">
    <cofactor evidence="1">
        <name>Zn(2+)</name>
        <dbReference type="ChEBI" id="CHEBI:29105"/>
    </cofactor>
</comment>
<evidence type="ECO:0000256" key="2">
    <source>
        <dbReference type="ARBA" id="ARBA00022723"/>
    </source>
</evidence>
<dbReference type="PANTHER" id="PTHR42813">
    <property type="entry name" value="ZINC-TYPE ALCOHOL DEHYDROGENASE-LIKE"/>
    <property type="match status" value="1"/>
</dbReference>
<evidence type="ECO:0000313" key="5">
    <source>
        <dbReference type="Proteomes" id="UP000288102"/>
    </source>
</evidence>
<dbReference type="AlphaFoldDB" id="A0A433ZZF1"/>
<reference evidence="5" key="1">
    <citation type="journal article" date="2019" name="Syst. Appl. Microbiol.">
        <title>Flavobacterium circumlabens sp. nov. and Flavobacterium cupreum sp. nov., two psychrotrophic species isolated from Antarctic environmental samples.</title>
        <authorList>
            <person name="Kralova S."/>
            <person name="Busse H.-J."/>
            <person name="Svec P."/>
            <person name="Maslanova I."/>
            <person name="Stankova E."/>
            <person name="Bartak M."/>
            <person name="Sedlacek I."/>
        </authorList>
    </citation>
    <scope>NUCLEOTIDE SEQUENCE [LARGE SCALE GENOMIC DNA]</scope>
    <source>
        <strain evidence="5">CCM 8825</strain>
    </source>
</reference>
<dbReference type="Gene3D" id="3.90.180.10">
    <property type="entry name" value="Medium-chain alcohol dehydrogenases, catalytic domain"/>
    <property type="match status" value="1"/>
</dbReference>
<comment type="caution">
    <text evidence="4">The sequence shown here is derived from an EMBL/GenBank/DDBJ whole genome shotgun (WGS) entry which is preliminary data.</text>
</comment>
<keyword evidence="5" id="KW-1185">Reference proteome</keyword>
<evidence type="ECO:0000256" key="1">
    <source>
        <dbReference type="ARBA" id="ARBA00001947"/>
    </source>
</evidence>
<dbReference type="EMBL" id="QWDM01000250">
    <property type="protein sequence ID" value="RUT67508.1"/>
    <property type="molecule type" value="Genomic_DNA"/>
</dbReference>
<evidence type="ECO:0000256" key="3">
    <source>
        <dbReference type="ARBA" id="ARBA00022833"/>
    </source>
</evidence>
<evidence type="ECO:0000313" key="4">
    <source>
        <dbReference type="EMBL" id="RUT67508.1"/>
    </source>
</evidence>
<feature type="non-terminal residue" evidence="4">
    <location>
        <position position="1"/>
    </location>
</feature>
<proteinExistence type="predicted"/>
<keyword evidence="2" id="KW-0479">Metal-binding</keyword>
<dbReference type="Proteomes" id="UP000288102">
    <property type="component" value="Unassembled WGS sequence"/>
</dbReference>
<keyword evidence="3" id="KW-0862">Zinc</keyword>
<accession>A0A433ZZF1</accession>
<dbReference type="GO" id="GO:0046872">
    <property type="term" value="F:metal ion binding"/>
    <property type="evidence" value="ECO:0007669"/>
    <property type="project" value="UniProtKB-KW"/>
</dbReference>
<dbReference type="PANTHER" id="PTHR42813:SF2">
    <property type="entry name" value="DEHYDROGENASE, ZINC-CONTAINING, PUTATIVE (AFU_ORTHOLOGUE AFUA_2G02810)-RELATED"/>
    <property type="match status" value="1"/>
</dbReference>
<organism evidence="4 5">
    <name type="scientific">Flavobacterium cupreum</name>
    <dbReference type="NCBI Taxonomy" id="2133766"/>
    <lineage>
        <taxon>Bacteria</taxon>
        <taxon>Pseudomonadati</taxon>
        <taxon>Bacteroidota</taxon>
        <taxon>Flavobacteriia</taxon>
        <taxon>Flavobacteriales</taxon>
        <taxon>Flavobacteriaceae</taxon>
        <taxon>Flavobacterium</taxon>
    </lineage>
</organism>